<feature type="transmembrane region" description="Helical" evidence="4">
    <location>
        <begin position="46"/>
        <end position="64"/>
    </location>
</feature>
<dbReference type="PROSITE" id="PS00379">
    <property type="entry name" value="CDP_ALCOHOL_P_TRANSF"/>
    <property type="match status" value="1"/>
</dbReference>
<comment type="caution">
    <text evidence="5">The sequence shown here is derived from an EMBL/GenBank/DDBJ whole genome shotgun (WGS) entry which is preliminary data.</text>
</comment>
<dbReference type="InterPro" id="IPR043130">
    <property type="entry name" value="CDP-OH_PTrfase_TM_dom"/>
</dbReference>
<organism evidence="5 6">
    <name type="scientific">Pseudosporangium ferrugineum</name>
    <dbReference type="NCBI Taxonomy" id="439699"/>
    <lineage>
        <taxon>Bacteria</taxon>
        <taxon>Bacillati</taxon>
        <taxon>Actinomycetota</taxon>
        <taxon>Actinomycetes</taxon>
        <taxon>Micromonosporales</taxon>
        <taxon>Micromonosporaceae</taxon>
        <taxon>Pseudosporangium</taxon>
    </lineage>
</organism>
<dbReference type="Pfam" id="PF01066">
    <property type="entry name" value="CDP-OH_P_transf"/>
    <property type="match status" value="1"/>
</dbReference>
<dbReference type="InterPro" id="IPR000462">
    <property type="entry name" value="CDP-OH_P_trans"/>
</dbReference>
<evidence type="ECO:0000313" key="5">
    <source>
        <dbReference type="EMBL" id="PRY24760.1"/>
    </source>
</evidence>
<dbReference type="OrthoDB" id="269185at2"/>
<feature type="transmembrane region" description="Helical" evidence="4">
    <location>
        <begin position="109"/>
        <end position="128"/>
    </location>
</feature>
<name>A0A2T0RUE1_9ACTN</name>
<keyword evidence="4" id="KW-0472">Membrane</keyword>
<keyword evidence="4" id="KW-0812">Transmembrane</keyword>
<feature type="transmembrane region" description="Helical" evidence="4">
    <location>
        <begin position="20"/>
        <end position="39"/>
    </location>
</feature>
<dbReference type="Gene3D" id="1.20.120.1760">
    <property type="match status" value="1"/>
</dbReference>
<dbReference type="RefSeq" id="WP_106129233.1">
    <property type="nucleotide sequence ID" value="NZ_PVZG01000013.1"/>
</dbReference>
<dbReference type="EMBL" id="PVZG01000013">
    <property type="protein sequence ID" value="PRY24760.1"/>
    <property type="molecule type" value="Genomic_DNA"/>
</dbReference>
<dbReference type="GO" id="GO:0016020">
    <property type="term" value="C:membrane"/>
    <property type="evidence" value="ECO:0007669"/>
    <property type="project" value="InterPro"/>
</dbReference>
<feature type="region of interest" description="Disordered" evidence="3">
    <location>
        <begin position="169"/>
        <end position="189"/>
    </location>
</feature>
<keyword evidence="6" id="KW-1185">Reference proteome</keyword>
<evidence type="ECO:0000256" key="4">
    <source>
        <dbReference type="SAM" id="Phobius"/>
    </source>
</evidence>
<feature type="compositionally biased region" description="Pro residues" evidence="3">
    <location>
        <begin position="174"/>
        <end position="187"/>
    </location>
</feature>
<reference evidence="5 6" key="1">
    <citation type="submission" date="2018-03" db="EMBL/GenBank/DDBJ databases">
        <title>Genomic Encyclopedia of Archaeal and Bacterial Type Strains, Phase II (KMG-II): from individual species to whole genera.</title>
        <authorList>
            <person name="Goeker M."/>
        </authorList>
    </citation>
    <scope>NUCLEOTIDE SEQUENCE [LARGE SCALE GENOMIC DNA]</scope>
    <source>
        <strain evidence="5 6">DSM 45348</strain>
    </source>
</reference>
<comment type="similarity">
    <text evidence="2">Belongs to the CDP-alcohol phosphatidyltransferase class-I family.</text>
</comment>
<keyword evidence="4" id="KW-1133">Transmembrane helix</keyword>
<dbReference type="InterPro" id="IPR048254">
    <property type="entry name" value="CDP_ALCOHOL_P_TRANSF_CS"/>
</dbReference>
<dbReference type="GO" id="GO:0008654">
    <property type="term" value="P:phospholipid biosynthetic process"/>
    <property type="evidence" value="ECO:0007669"/>
    <property type="project" value="InterPro"/>
</dbReference>
<sequence length="292" mass="32670">MVQRSSLQEIREQTYKARDAWWTVLLVDPVAARLVWLVSPYRRITPNLLTGLATLLGLAAAACFAMQDRWWLVAGAVLFHASFVVDCVDGKVARLHDTGSMFGAWLDFMFDRLRVFICAIALFGGQYARTGSTAYLWALMVVTFLDLFRYLNSNQMARIRQTMRDELDEARGPVPAPSPSEPAPVSVPPGTRARLRHKLLSRRIRTHLVSGIEFEMAVFIIGPLTGWMIQTSAVAGVLLLFFELWLILRLWQATRAFPVALAKAHASAAVAHASPRLPTQDPEHELTATTRN</sequence>
<proteinExistence type="inferred from homology"/>
<dbReference type="AlphaFoldDB" id="A0A2T0RUE1"/>
<feature type="transmembrane region" description="Helical" evidence="4">
    <location>
        <begin position="227"/>
        <end position="248"/>
    </location>
</feature>
<protein>
    <submittedName>
        <fullName evidence="5">CDP-alcohol phosphatidyltransferase-like enzyme</fullName>
    </submittedName>
</protein>
<feature type="transmembrane region" description="Helical" evidence="4">
    <location>
        <begin position="134"/>
        <end position="151"/>
    </location>
</feature>
<feature type="region of interest" description="Disordered" evidence="3">
    <location>
        <begin position="272"/>
        <end position="292"/>
    </location>
</feature>
<keyword evidence="1 2" id="KW-0808">Transferase</keyword>
<accession>A0A2T0RUE1</accession>
<evidence type="ECO:0000256" key="2">
    <source>
        <dbReference type="RuleBase" id="RU003750"/>
    </source>
</evidence>
<dbReference type="GO" id="GO:0016780">
    <property type="term" value="F:phosphotransferase activity, for other substituted phosphate groups"/>
    <property type="evidence" value="ECO:0007669"/>
    <property type="project" value="InterPro"/>
</dbReference>
<gene>
    <name evidence="5" type="ORF">CLV70_113198</name>
</gene>
<feature type="transmembrane region" description="Helical" evidence="4">
    <location>
        <begin position="70"/>
        <end position="88"/>
    </location>
</feature>
<evidence type="ECO:0000256" key="3">
    <source>
        <dbReference type="SAM" id="MobiDB-lite"/>
    </source>
</evidence>
<evidence type="ECO:0000256" key="1">
    <source>
        <dbReference type="ARBA" id="ARBA00022679"/>
    </source>
</evidence>
<evidence type="ECO:0000313" key="6">
    <source>
        <dbReference type="Proteomes" id="UP000239209"/>
    </source>
</evidence>
<dbReference type="Proteomes" id="UP000239209">
    <property type="component" value="Unassembled WGS sequence"/>
</dbReference>
<feature type="transmembrane region" description="Helical" evidence="4">
    <location>
        <begin position="204"/>
        <end position="221"/>
    </location>
</feature>